<evidence type="ECO:0000256" key="6">
    <source>
        <dbReference type="ARBA" id="ARBA00022845"/>
    </source>
</evidence>
<keyword evidence="11" id="KW-1185">Reference proteome</keyword>
<evidence type="ECO:0000256" key="8">
    <source>
        <dbReference type="PROSITE-ProRule" id="PRU00855"/>
    </source>
</evidence>
<reference evidence="12" key="1">
    <citation type="submission" date="2025-08" db="UniProtKB">
        <authorList>
            <consortium name="RefSeq"/>
        </authorList>
    </citation>
    <scope>IDENTIFICATION</scope>
</reference>
<dbReference type="GeneID" id="108864888"/>
<evidence type="ECO:0000256" key="7">
    <source>
        <dbReference type="ARBA" id="ARBA00022884"/>
    </source>
</evidence>
<evidence type="ECO:0000313" key="12">
    <source>
        <dbReference type="RefSeq" id="XP_018496834.1"/>
    </source>
</evidence>
<feature type="compositionally biased region" description="Polar residues" evidence="9">
    <location>
        <begin position="40"/>
        <end position="54"/>
    </location>
</feature>
<proteinExistence type="inferred from homology"/>
<evidence type="ECO:0000259" key="10">
    <source>
        <dbReference type="PROSITE" id="PS51522"/>
    </source>
</evidence>
<comment type="similarity">
    <text evidence="8">Belongs to the nanos family.</text>
</comment>
<dbReference type="InterPro" id="IPR024161">
    <property type="entry name" value="Znf_nanos-typ"/>
</dbReference>
<dbReference type="Pfam" id="PF05741">
    <property type="entry name" value="zf-nanos"/>
    <property type="match status" value="1"/>
</dbReference>
<sequence length="178" mass="20316">MASSTIYSFRSLEEIERDLNALDFKLYIAEIDALRERDLSGNSHPRSGFSQQRLPTRPMNAANMRRGRDPNGHRRSSGRARDGSGSQSRRKEEVQLLPLAALDYCPFCLKNGEAAGVYRSHTLKNFFNKVTCPKLKTYRCQICHNVGGDYAHTTGYCPLRPTSKQSRDFHYLKLKNQD</sequence>
<dbReference type="Gene3D" id="4.10.60.30">
    <property type="entry name" value="Nanos, RNA-binding domain"/>
    <property type="match status" value="1"/>
</dbReference>
<protein>
    <submittedName>
        <fullName evidence="12">Nanos homolog 2-like</fullName>
    </submittedName>
</protein>
<keyword evidence="5" id="KW-0862">Zinc</keyword>
<dbReference type="Proteomes" id="UP000694867">
    <property type="component" value="Unplaced"/>
</dbReference>
<dbReference type="GO" id="GO:0006417">
    <property type="term" value="P:regulation of translation"/>
    <property type="evidence" value="ECO:0007669"/>
    <property type="project" value="UniProtKB-UniRule"/>
</dbReference>
<dbReference type="KEGG" id="goe:108864888"/>
<keyword evidence="3" id="KW-0479">Metal-binding</keyword>
<dbReference type="InterPro" id="IPR008705">
    <property type="entry name" value="Nanos/Xcar2"/>
</dbReference>
<name>A0AAJ7PAP6_9ACAR</name>
<organism evidence="11 12">
    <name type="scientific">Galendromus occidentalis</name>
    <name type="common">western predatory mite</name>
    <dbReference type="NCBI Taxonomy" id="34638"/>
    <lineage>
        <taxon>Eukaryota</taxon>
        <taxon>Metazoa</taxon>
        <taxon>Ecdysozoa</taxon>
        <taxon>Arthropoda</taxon>
        <taxon>Chelicerata</taxon>
        <taxon>Arachnida</taxon>
        <taxon>Acari</taxon>
        <taxon>Parasitiformes</taxon>
        <taxon>Mesostigmata</taxon>
        <taxon>Gamasina</taxon>
        <taxon>Phytoseioidea</taxon>
        <taxon>Phytoseiidae</taxon>
        <taxon>Typhlodrominae</taxon>
        <taxon>Galendromus</taxon>
    </lineage>
</organism>
<feature type="region of interest" description="Disordered" evidence="9">
    <location>
        <begin position="39"/>
        <end position="91"/>
    </location>
</feature>
<evidence type="ECO:0000256" key="9">
    <source>
        <dbReference type="SAM" id="MobiDB-lite"/>
    </source>
</evidence>
<evidence type="ECO:0000256" key="1">
    <source>
        <dbReference type="ARBA" id="ARBA00004496"/>
    </source>
</evidence>
<evidence type="ECO:0000256" key="3">
    <source>
        <dbReference type="ARBA" id="ARBA00022723"/>
    </source>
</evidence>
<evidence type="ECO:0000256" key="2">
    <source>
        <dbReference type="ARBA" id="ARBA00022490"/>
    </source>
</evidence>
<keyword evidence="7 8" id="KW-0694">RNA-binding</keyword>
<keyword evidence="2" id="KW-0963">Cytoplasm</keyword>
<keyword evidence="6 8" id="KW-0810">Translation regulation</keyword>
<dbReference type="GO" id="GO:0008270">
    <property type="term" value="F:zinc ion binding"/>
    <property type="evidence" value="ECO:0007669"/>
    <property type="project" value="UniProtKB-KW"/>
</dbReference>
<feature type="domain" description="Nanos-type" evidence="10">
    <location>
        <begin position="104"/>
        <end position="159"/>
    </location>
</feature>
<accession>A0AAJ7PAP6</accession>
<dbReference type="AlphaFoldDB" id="A0AAJ7PAP6"/>
<evidence type="ECO:0000313" key="11">
    <source>
        <dbReference type="Proteomes" id="UP000694867"/>
    </source>
</evidence>
<dbReference type="PANTHER" id="PTHR12887">
    <property type="entry name" value="NANOS PROTEIN"/>
    <property type="match status" value="1"/>
</dbReference>
<dbReference type="GO" id="GO:0005737">
    <property type="term" value="C:cytoplasm"/>
    <property type="evidence" value="ECO:0007669"/>
    <property type="project" value="UniProtKB-SubCell"/>
</dbReference>
<dbReference type="RefSeq" id="XP_018496834.1">
    <property type="nucleotide sequence ID" value="XM_018641318.1"/>
</dbReference>
<gene>
    <name evidence="12" type="primary">LOC108864888</name>
</gene>
<evidence type="ECO:0000256" key="4">
    <source>
        <dbReference type="ARBA" id="ARBA00022771"/>
    </source>
</evidence>
<dbReference type="GO" id="GO:0003723">
    <property type="term" value="F:RNA binding"/>
    <property type="evidence" value="ECO:0007669"/>
    <property type="project" value="UniProtKB-UniRule"/>
</dbReference>
<dbReference type="InterPro" id="IPR038129">
    <property type="entry name" value="Nanos_sf"/>
</dbReference>
<keyword evidence="4 8" id="KW-0863">Zinc-finger</keyword>
<evidence type="ECO:0000256" key="5">
    <source>
        <dbReference type="ARBA" id="ARBA00022833"/>
    </source>
</evidence>
<dbReference type="PROSITE" id="PS51522">
    <property type="entry name" value="ZF_NANOS"/>
    <property type="match status" value="1"/>
</dbReference>
<comment type="subcellular location">
    <subcellularLocation>
        <location evidence="1">Cytoplasm</location>
    </subcellularLocation>
</comment>